<comment type="caution">
    <text evidence="2">The sequence shown here is derived from an EMBL/GenBank/DDBJ whole genome shotgun (WGS) entry which is preliminary data.</text>
</comment>
<accession>A0AB73I7T9</accession>
<dbReference type="RefSeq" id="WP_280003433.1">
    <property type="nucleotide sequence ID" value="NZ_JAODZF010000019.1"/>
</dbReference>
<feature type="transmembrane region" description="Helical" evidence="1">
    <location>
        <begin position="28"/>
        <end position="45"/>
    </location>
</feature>
<keyword evidence="1" id="KW-0812">Transmembrane</keyword>
<dbReference type="Proteomes" id="UP001158058">
    <property type="component" value="Unassembled WGS sequence"/>
</dbReference>
<keyword evidence="1" id="KW-1133">Transmembrane helix</keyword>
<evidence type="ECO:0000256" key="1">
    <source>
        <dbReference type="SAM" id="Phobius"/>
    </source>
</evidence>
<protein>
    <submittedName>
        <fullName evidence="2">Uncharacterized protein</fullName>
    </submittedName>
</protein>
<evidence type="ECO:0000313" key="3">
    <source>
        <dbReference type="Proteomes" id="UP001158058"/>
    </source>
</evidence>
<reference evidence="2" key="1">
    <citation type="submission" date="2022-09" db="EMBL/GenBank/DDBJ databases">
        <title>Intensive care unit water sources are persistently colonized with multi-drug resistant bacteria and are the site of extensive horizontal gene transfer of antibiotic resistance genes.</title>
        <authorList>
            <person name="Diorio-Toth L."/>
        </authorList>
    </citation>
    <scope>NUCLEOTIDE SEQUENCE</scope>
    <source>
        <strain evidence="2">GD04146</strain>
    </source>
</reference>
<dbReference type="AlphaFoldDB" id="A0AB73I7T9"/>
<name>A0AB73I7T9_AQUAC</name>
<evidence type="ECO:0000313" key="2">
    <source>
        <dbReference type="EMBL" id="MDH0144608.1"/>
    </source>
</evidence>
<proteinExistence type="predicted"/>
<sequence length="59" mass="6397">MPKILALIVALLVFSAWLSVIGNPHVVETVIGLVLAVVAGAWAYIKLRKLKIFKDTPKA</sequence>
<dbReference type="EMBL" id="JAODZF010000019">
    <property type="protein sequence ID" value="MDH0144608.1"/>
    <property type="molecule type" value="Genomic_DNA"/>
</dbReference>
<gene>
    <name evidence="2" type="ORF">N7380_20025</name>
</gene>
<keyword evidence="1" id="KW-0472">Membrane</keyword>
<organism evidence="2 3">
    <name type="scientific">Aquipseudomonas alcaligenes</name>
    <name type="common">Pseudomonas alcaligenes</name>
    <dbReference type="NCBI Taxonomy" id="43263"/>
    <lineage>
        <taxon>Bacteria</taxon>
        <taxon>Pseudomonadati</taxon>
        <taxon>Pseudomonadota</taxon>
        <taxon>Gammaproteobacteria</taxon>
        <taxon>Pseudomonadales</taxon>
        <taxon>Pseudomonadaceae</taxon>
        <taxon>Aquipseudomonas</taxon>
    </lineage>
</organism>